<feature type="transmembrane region" description="Helical" evidence="7">
    <location>
        <begin position="289"/>
        <end position="306"/>
    </location>
</feature>
<gene>
    <name evidence="8" type="ORF">O7A60_00185</name>
</gene>
<comment type="similarity">
    <text evidence="2">Belongs to the polysaccharide synthase family.</text>
</comment>
<evidence type="ECO:0000256" key="6">
    <source>
        <dbReference type="ARBA" id="ARBA00023136"/>
    </source>
</evidence>
<dbReference type="PANTHER" id="PTHR30250:SF10">
    <property type="entry name" value="LIPOPOLYSACCHARIDE BIOSYNTHESIS PROTEIN WZXC"/>
    <property type="match status" value="1"/>
</dbReference>
<dbReference type="PANTHER" id="PTHR30250">
    <property type="entry name" value="PST FAMILY PREDICTED COLANIC ACID TRANSPORTER"/>
    <property type="match status" value="1"/>
</dbReference>
<proteinExistence type="inferred from homology"/>
<feature type="transmembrane region" description="Helical" evidence="7">
    <location>
        <begin position="80"/>
        <end position="103"/>
    </location>
</feature>
<protein>
    <submittedName>
        <fullName evidence="8">Lipopolysaccharide biosynthesis protein</fullName>
    </submittedName>
</protein>
<evidence type="ECO:0000256" key="1">
    <source>
        <dbReference type="ARBA" id="ARBA00004651"/>
    </source>
</evidence>
<dbReference type="Proteomes" id="UP001387293">
    <property type="component" value="Unassembled WGS sequence"/>
</dbReference>
<keyword evidence="6 7" id="KW-0472">Membrane</keyword>
<feature type="transmembrane region" description="Helical" evidence="7">
    <location>
        <begin position="416"/>
        <end position="433"/>
    </location>
</feature>
<evidence type="ECO:0000256" key="5">
    <source>
        <dbReference type="ARBA" id="ARBA00022989"/>
    </source>
</evidence>
<feature type="transmembrane region" description="Helical" evidence="7">
    <location>
        <begin position="173"/>
        <end position="194"/>
    </location>
</feature>
<dbReference type="CDD" id="cd13127">
    <property type="entry name" value="MATE_tuaB_like"/>
    <property type="match status" value="1"/>
</dbReference>
<keyword evidence="4 7" id="KW-0812">Transmembrane</keyword>
<evidence type="ECO:0000313" key="8">
    <source>
        <dbReference type="EMBL" id="MEI9407195.1"/>
    </source>
</evidence>
<keyword evidence="5 7" id="KW-1133">Transmembrane helix</keyword>
<feature type="transmembrane region" description="Helical" evidence="7">
    <location>
        <begin position="46"/>
        <end position="68"/>
    </location>
</feature>
<evidence type="ECO:0000256" key="3">
    <source>
        <dbReference type="ARBA" id="ARBA00022475"/>
    </source>
</evidence>
<accession>A0ABU8KNC6</accession>
<feature type="transmembrane region" description="Helical" evidence="7">
    <location>
        <begin position="146"/>
        <end position="167"/>
    </location>
</feature>
<comment type="caution">
    <text evidence="8">The sequence shown here is derived from an EMBL/GenBank/DDBJ whole genome shotgun (WGS) entry which is preliminary data.</text>
</comment>
<feature type="transmembrane region" description="Helical" evidence="7">
    <location>
        <begin position="12"/>
        <end position="34"/>
    </location>
</feature>
<evidence type="ECO:0000256" key="4">
    <source>
        <dbReference type="ARBA" id="ARBA00022692"/>
    </source>
</evidence>
<organism evidence="8 9">
    <name type="scientific">Mesorhizobium salmacidum</name>
    <dbReference type="NCBI Taxonomy" id="3015171"/>
    <lineage>
        <taxon>Bacteria</taxon>
        <taxon>Pseudomonadati</taxon>
        <taxon>Pseudomonadota</taxon>
        <taxon>Alphaproteobacteria</taxon>
        <taxon>Hyphomicrobiales</taxon>
        <taxon>Phyllobacteriaceae</taxon>
        <taxon>Mesorhizobium</taxon>
    </lineage>
</organism>
<dbReference type="RefSeq" id="WP_337104487.1">
    <property type="nucleotide sequence ID" value="NZ_JAPYKS010000001.1"/>
</dbReference>
<dbReference type="EMBL" id="JAPYKS010000001">
    <property type="protein sequence ID" value="MEI9407195.1"/>
    <property type="molecule type" value="Genomic_DNA"/>
</dbReference>
<evidence type="ECO:0000256" key="2">
    <source>
        <dbReference type="ARBA" id="ARBA00007430"/>
    </source>
</evidence>
<keyword evidence="9" id="KW-1185">Reference proteome</keyword>
<name>A0ABU8KNC6_9HYPH</name>
<sequence>MDGIKGRLAKGAAWITAARLITNLLGLVSTLVLARLLTPGDFGIVALGWTVLAILNSVTEISIGAVLIHHPNPTKEHLDTAWTLSAVRAAAVAAMLMVVAMPAESAFAEPRLPPVLAALAISTLIGGLGSPRRILLTRDLVFWQQFLVEVSQKLVGLIVSAVFAFIFKSYWALVAGTLASDFTGLVISYIVAPFRPKPGLRHWREMFGYSIWLTLAQAINTLNWRFDHLLIGAFLGKTPLGYYSVGDNLAAMPTREAIAPLTSVLFPAFAHVKNRDDGGLEKVYQSSQALVTMIALPVGVGMALIAEPLVRLTMTDKWLPAVIVIQALSAVFAIQTLGSLAQPLAMATGDTRLLFKRDVQAFVLRVPSVVVGLWLGGLAGVAIARAVAGVIGIFFNLQVVRQLTGIGYLAQVRPNLRSLASAGVMIAAVLVSRSALPSGVETSEMILNLASQIAIGAIAFAGAQLLQWNLMRRPVGPETELIALGKRLLMGRGARLLGRWA</sequence>
<feature type="transmembrane region" description="Helical" evidence="7">
    <location>
        <begin position="445"/>
        <end position="466"/>
    </location>
</feature>
<feature type="transmembrane region" description="Helical" evidence="7">
    <location>
        <begin position="373"/>
        <end position="395"/>
    </location>
</feature>
<evidence type="ECO:0000256" key="7">
    <source>
        <dbReference type="SAM" id="Phobius"/>
    </source>
</evidence>
<reference evidence="8 9" key="1">
    <citation type="submission" date="2022-12" db="EMBL/GenBank/DDBJ databases">
        <authorList>
            <person name="Muema E."/>
        </authorList>
    </citation>
    <scope>NUCLEOTIDE SEQUENCE [LARGE SCALE GENOMIC DNA]</scope>
    <source>
        <strain evidence="9">1326</strain>
    </source>
</reference>
<dbReference type="InterPro" id="IPR050833">
    <property type="entry name" value="Poly_Biosynth_Transport"/>
</dbReference>
<evidence type="ECO:0000313" key="9">
    <source>
        <dbReference type="Proteomes" id="UP001387293"/>
    </source>
</evidence>
<feature type="transmembrane region" description="Helical" evidence="7">
    <location>
        <begin position="115"/>
        <end position="134"/>
    </location>
</feature>
<feature type="transmembrane region" description="Helical" evidence="7">
    <location>
        <begin position="318"/>
        <end position="338"/>
    </location>
</feature>
<comment type="subcellular location">
    <subcellularLocation>
        <location evidence="1">Cell membrane</location>
        <topology evidence="1">Multi-pass membrane protein</topology>
    </subcellularLocation>
</comment>
<keyword evidence="3" id="KW-1003">Cell membrane</keyword>
<dbReference type="Pfam" id="PF13440">
    <property type="entry name" value="Polysacc_synt_3"/>
    <property type="match status" value="1"/>
</dbReference>